<feature type="signal peptide" evidence="1">
    <location>
        <begin position="1"/>
        <end position="20"/>
    </location>
</feature>
<dbReference type="PROSITE" id="PS51257">
    <property type="entry name" value="PROKAR_LIPOPROTEIN"/>
    <property type="match status" value="1"/>
</dbReference>
<sequence length="251" mass="27595">MNKKITIVLFSLLFASCAELQPFIDQYAQTQTAPLTSTDVSTGLKEALKVGSKNASNVLSLQDGFYKDELVKILLPPEAQSITKNINLIPGGEQLIEKVVVRLNRAAEDAVTEATPIFVAAITEMTIADAFGILKGEDNAATLYLQNKTQDKLKELFMPKVKASLDKKLIANLSTNESWSLLTQNYNTVAGSFAGKLANLETVNTELDAYVTDRALSALFLKVADEEKLIRKDPLKRVNDILKRVFGELDQ</sequence>
<reference evidence="2 3" key="1">
    <citation type="journal article" date="2017" name="Front. Microbiol.">
        <title>Labilibaculum manganireducens gen. nov., sp. nov. and Labilibaculum filiforme sp. nov., Novel Bacteroidetes Isolated from Subsurface Sediments of the Baltic Sea.</title>
        <authorList>
            <person name="Vandieken V."/>
            <person name="Marshall I.P."/>
            <person name="Niemann H."/>
            <person name="Engelen B."/>
            <person name="Cypionka H."/>
        </authorList>
    </citation>
    <scope>NUCLEOTIDE SEQUENCE [LARGE SCALE GENOMIC DNA]</scope>
    <source>
        <strain evidence="2 3">59.16B</strain>
    </source>
</reference>
<dbReference type="EMBL" id="MVDD01000002">
    <property type="protein sequence ID" value="PKQ64917.1"/>
    <property type="molecule type" value="Genomic_DNA"/>
</dbReference>
<protein>
    <recommendedName>
        <fullName evidence="4">DUF4197 domain-containing protein</fullName>
    </recommendedName>
</protein>
<dbReference type="Proteomes" id="UP000233535">
    <property type="component" value="Unassembled WGS sequence"/>
</dbReference>
<dbReference type="OrthoDB" id="5292580at2"/>
<dbReference type="AlphaFoldDB" id="A0A2N3I3M6"/>
<comment type="caution">
    <text evidence="2">The sequence shown here is derived from an EMBL/GenBank/DDBJ whole genome shotgun (WGS) entry which is preliminary data.</text>
</comment>
<organism evidence="2 3">
    <name type="scientific">Labilibaculum filiforme</name>
    <dbReference type="NCBI Taxonomy" id="1940526"/>
    <lineage>
        <taxon>Bacteria</taxon>
        <taxon>Pseudomonadati</taxon>
        <taxon>Bacteroidota</taxon>
        <taxon>Bacteroidia</taxon>
        <taxon>Marinilabiliales</taxon>
        <taxon>Marinifilaceae</taxon>
        <taxon>Labilibaculum</taxon>
    </lineage>
</organism>
<dbReference type="RefSeq" id="WP_101260021.1">
    <property type="nucleotide sequence ID" value="NZ_MVDD01000002.1"/>
</dbReference>
<evidence type="ECO:0000313" key="3">
    <source>
        <dbReference type="Proteomes" id="UP000233535"/>
    </source>
</evidence>
<keyword evidence="3" id="KW-1185">Reference proteome</keyword>
<dbReference type="Pfam" id="PF13852">
    <property type="entry name" value="DUF4197"/>
    <property type="match status" value="1"/>
</dbReference>
<gene>
    <name evidence="2" type="ORF">BZG02_03460</name>
</gene>
<name>A0A2N3I3M6_9BACT</name>
<dbReference type="InterPro" id="IPR025245">
    <property type="entry name" value="DUF4197"/>
</dbReference>
<feature type="chain" id="PRO_5014625920" description="DUF4197 domain-containing protein" evidence="1">
    <location>
        <begin position="21"/>
        <end position="251"/>
    </location>
</feature>
<accession>A0A2N3I3M6</accession>
<evidence type="ECO:0000256" key="1">
    <source>
        <dbReference type="SAM" id="SignalP"/>
    </source>
</evidence>
<proteinExistence type="predicted"/>
<evidence type="ECO:0000313" key="2">
    <source>
        <dbReference type="EMBL" id="PKQ64917.1"/>
    </source>
</evidence>
<keyword evidence="1" id="KW-0732">Signal</keyword>
<evidence type="ECO:0008006" key="4">
    <source>
        <dbReference type="Google" id="ProtNLM"/>
    </source>
</evidence>